<keyword evidence="2" id="KW-1185">Reference proteome</keyword>
<name>A0A1E7F3I3_9STRA</name>
<dbReference type="EMBL" id="KV784364">
    <property type="protein sequence ID" value="OEU12730.1"/>
    <property type="molecule type" value="Genomic_DNA"/>
</dbReference>
<organism evidence="1 2">
    <name type="scientific">Fragilariopsis cylindrus CCMP1102</name>
    <dbReference type="NCBI Taxonomy" id="635003"/>
    <lineage>
        <taxon>Eukaryota</taxon>
        <taxon>Sar</taxon>
        <taxon>Stramenopiles</taxon>
        <taxon>Ochrophyta</taxon>
        <taxon>Bacillariophyta</taxon>
        <taxon>Bacillariophyceae</taxon>
        <taxon>Bacillariophycidae</taxon>
        <taxon>Bacillariales</taxon>
        <taxon>Bacillariaceae</taxon>
        <taxon>Fragilariopsis</taxon>
    </lineage>
</organism>
<gene>
    <name evidence="1" type="ORF">FRACYDRAFT_270456</name>
</gene>
<dbReference type="SUPFAM" id="SSF56784">
    <property type="entry name" value="HAD-like"/>
    <property type="match status" value="1"/>
</dbReference>
<dbReference type="NCBIfam" id="TIGR01509">
    <property type="entry name" value="HAD-SF-IA-v3"/>
    <property type="match status" value="1"/>
</dbReference>
<proteinExistence type="predicted"/>
<dbReference type="OrthoDB" id="1065058at2759"/>
<dbReference type="InterPro" id="IPR006439">
    <property type="entry name" value="HAD-SF_hydro_IA"/>
</dbReference>
<dbReference type="PANTHER" id="PTHR12725">
    <property type="entry name" value="HALOACID DEHALOGENASE-LIKE HYDROLASE"/>
    <property type="match status" value="1"/>
</dbReference>
<dbReference type="Pfam" id="PF00702">
    <property type="entry name" value="Hydrolase"/>
    <property type="match status" value="1"/>
</dbReference>
<evidence type="ECO:0000313" key="1">
    <source>
        <dbReference type="EMBL" id="OEU12730.1"/>
    </source>
</evidence>
<dbReference type="InterPro" id="IPR036412">
    <property type="entry name" value="HAD-like_sf"/>
</dbReference>
<accession>A0A1E7F3I3</accession>
<reference evidence="1 2" key="1">
    <citation type="submission" date="2016-09" db="EMBL/GenBank/DDBJ databases">
        <title>Extensive genetic diversity and differential bi-allelic expression allows diatom success in the polar Southern Ocean.</title>
        <authorList>
            <consortium name="DOE Joint Genome Institute"/>
            <person name="Mock T."/>
            <person name="Otillar R.P."/>
            <person name="Strauss J."/>
            <person name="Dupont C."/>
            <person name="Frickenhaus S."/>
            <person name="Maumus F."/>
            <person name="Mcmullan M."/>
            <person name="Sanges R."/>
            <person name="Schmutz J."/>
            <person name="Toseland A."/>
            <person name="Valas R."/>
            <person name="Veluchamy A."/>
            <person name="Ward B.J."/>
            <person name="Allen A."/>
            <person name="Barry K."/>
            <person name="Falciatore A."/>
            <person name="Ferrante M."/>
            <person name="Fortunato A.E."/>
            <person name="Gloeckner G."/>
            <person name="Gruber A."/>
            <person name="Hipkin R."/>
            <person name="Janech M."/>
            <person name="Kroth P."/>
            <person name="Leese F."/>
            <person name="Lindquist E."/>
            <person name="Lyon B.R."/>
            <person name="Martin J."/>
            <person name="Mayer C."/>
            <person name="Parker M."/>
            <person name="Quesneville H."/>
            <person name="Raymond J."/>
            <person name="Uhlig C."/>
            <person name="Valentin K.U."/>
            <person name="Worden A.Z."/>
            <person name="Armbrust E.V."/>
            <person name="Bowler C."/>
            <person name="Green B."/>
            <person name="Moulton V."/>
            <person name="Van Oosterhout C."/>
            <person name="Grigoriev I."/>
        </authorList>
    </citation>
    <scope>NUCLEOTIDE SEQUENCE [LARGE SCALE GENOMIC DNA]</scope>
    <source>
        <strain evidence="1 2">CCMP1102</strain>
    </source>
</reference>
<dbReference type="PANTHER" id="PTHR12725:SF117">
    <property type="entry name" value="HALOACID DEHALOGENASE-LIKE HYDROLASE"/>
    <property type="match status" value="1"/>
</dbReference>
<dbReference type="Gene3D" id="3.40.50.1000">
    <property type="entry name" value="HAD superfamily/HAD-like"/>
    <property type="match status" value="1"/>
</dbReference>
<dbReference type="InterPro" id="IPR023214">
    <property type="entry name" value="HAD_sf"/>
</dbReference>
<evidence type="ECO:0008006" key="3">
    <source>
        <dbReference type="Google" id="ProtNLM"/>
    </source>
</evidence>
<dbReference type="InParanoid" id="A0A1E7F3I3"/>
<protein>
    <recommendedName>
        <fullName evidence="3">HAD-like protein</fullName>
    </recommendedName>
</protein>
<dbReference type="AlphaFoldDB" id="A0A1E7F3I3"/>
<evidence type="ECO:0000313" key="2">
    <source>
        <dbReference type="Proteomes" id="UP000095751"/>
    </source>
</evidence>
<sequence length="248" mass="28185">MVDHLHFDTIQDAKKVRDKYFKIYHSTAKALTVAQENGEVPASAPKFDVKDMSQYWVDHLDYTKLFTVNDSTTIEDSKRSKEELHDALMKCDARLVAFSNGPRDYVQKVLITMGLWDLFGSNRYDENTKDDGKFVFGVDNVLPYCKPEKEAFEKIFEVLNKYNTGTDCTPINPEECIMIEDSMKNLRAAKALGMKTILITGIKEEGRILPCDAPLEDDPDVDVSMATIEEITTRLPGLFNQNPPVFEP</sequence>
<dbReference type="Proteomes" id="UP000095751">
    <property type="component" value="Unassembled WGS sequence"/>
</dbReference>
<dbReference type="KEGG" id="fcy:FRACYDRAFT_270456"/>